<sequence>MSSAAQPAEAPQPSDTSDRRRWRWPSHLFGGRVRTSTLVLVVAFVAVWWLYDGYREEQAPPPAPQVVPPGFIPDPAYTWVPRTRLQQPPVTITKTVTPTPTTTEAPVPAEQPPTEPPAPTPVPGFPFCPPLCPPAPVAPEPAEPGPPVPPSTAPPVAPENPAPPGPAIPASPPGPVAPQG</sequence>
<feature type="region of interest" description="Disordered" evidence="1">
    <location>
        <begin position="1"/>
        <end position="21"/>
    </location>
</feature>
<evidence type="ECO:0000313" key="4">
    <source>
        <dbReference type="Proteomes" id="UP000467260"/>
    </source>
</evidence>
<dbReference type="RefSeq" id="WP_163787134.1">
    <property type="nucleotide sequence ID" value="NZ_AP022609.1"/>
</dbReference>
<feature type="transmembrane region" description="Helical" evidence="2">
    <location>
        <begin position="29"/>
        <end position="51"/>
    </location>
</feature>
<dbReference type="Proteomes" id="UP000467260">
    <property type="component" value="Chromosome"/>
</dbReference>
<keyword evidence="2" id="KW-1133">Transmembrane helix</keyword>
<keyword evidence="4" id="KW-1185">Reference proteome</keyword>
<organism evidence="3 4">
    <name type="scientific">Mycolicibacter hiberniae</name>
    <dbReference type="NCBI Taxonomy" id="29314"/>
    <lineage>
        <taxon>Bacteria</taxon>
        <taxon>Bacillati</taxon>
        <taxon>Actinomycetota</taxon>
        <taxon>Actinomycetes</taxon>
        <taxon>Mycobacteriales</taxon>
        <taxon>Mycobacteriaceae</taxon>
        <taxon>Mycolicibacter</taxon>
    </lineage>
</organism>
<evidence type="ECO:0000256" key="1">
    <source>
        <dbReference type="SAM" id="MobiDB-lite"/>
    </source>
</evidence>
<keyword evidence="2" id="KW-0472">Membrane</keyword>
<proteinExistence type="predicted"/>
<keyword evidence="2" id="KW-0812">Transmembrane</keyword>
<dbReference type="PRINTS" id="PR01217">
    <property type="entry name" value="PRICHEXTENSN"/>
</dbReference>
<feature type="region of interest" description="Disordered" evidence="1">
    <location>
        <begin position="82"/>
        <end position="180"/>
    </location>
</feature>
<evidence type="ECO:0008006" key="5">
    <source>
        <dbReference type="Google" id="ProtNLM"/>
    </source>
</evidence>
<protein>
    <recommendedName>
        <fullName evidence="5">Proline-rich protein</fullName>
    </recommendedName>
</protein>
<accession>A0A7I7X551</accession>
<feature type="compositionally biased region" description="Pro residues" evidence="1">
    <location>
        <begin position="109"/>
        <end position="180"/>
    </location>
</feature>
<gene>
    <name evidence="3" type="ORF">MHIB_22590</name>
</gene>
<evidence type="ECO:0000313" key="3">
    <source>
        <dbReference type="EMBL" id="BBZ23841.1"/>
    </source>
</evidence>
<feature type="compositionally biased region" description="Low complexity" evidence="1">
    <location>
        <begin position="88"/>
        <end position="108"/>
    </location>
</feature>
<name>A0A7I7X551_9MYCO</name>
<dbReference type="AlphaFoldDB" id="A0A7I7X551"/>
<reference evidence="3 4" key="1">
    <citation type="journal article" date="2019" name="Emerg. Microbes Infect.">
        <title>Comprehensive subspecies identification of 175 nontuberculous mycobacteria species based on 7547 genomic profiles.</title>
        <authorList>
            <person name="Matsumoto Y."/>
            <person name="Kinjo T."/>
            <person name="Motooka D."/>
            <person name="Nabeya D."/>
            <person name="Jung N."/>
            <person name="Uechi K."/>
            <person name="Horii T."/>
            <person name="Iida T."/>
            <person name="Fujita J."/>
            <person name="Nakamura S."/>
        </authorList>
    </citation>
    <scope>NUCLEOTIDE SEQUENCE [LARGE SCALE GENOMIC DNA]</scope>
    <source>
        <strain evidence="3 4">JCM 13571</strain>
    </source>
</reference>
<dbReference type="KEGG" id="mhib:MHIB_22590"/>
<evidence type="ECO:0000256" key="2">
    <source>
        <dbReference type="SAM" id="Phobius"/>
    </source>
</evidence>
<feature type="compositionally biased region" description="Low complexity" evidence="1">
    <location>
        <begin position="1"/>
        <end position="14"/>
    </location>
</feature>
<dbReference type="EMBL" id="AP022609">
    <property type="protein sequence ID" value="BBZ23841.1"/>
    <property type="molecule type" value="Genomic_DNA"/>
</dbReference>